<evidence type="ECO:0000313" key="2">
    <source>
        <dbReference type="Proteomes" id="UP000807504"/>
    </source>
</evidence>
<keyword evidence="2" id="KW-1185">Reference proteome</keyword>
<feature type="non-terminal residue" evidence="1">
    <location>
        <position position="1"/>
    </location>
</feature>
<dbReference type="EMBL" id="JABXBU010000638">
    <property type="protein sequence ID" value="KAF8784132.1"/>
    <property type="molecule type" value="Genomic_DNA"/>
</dbReference>
<reference evidence="1" key="1">
    <citation type="journal article" date="2020" name="bioRxiv">
        <title>Chromosome-level reference genome of the European wasp spider Argiope bruennichi: a resource for studies on range expansion and evolutionary adaptation.</title>
        <authorList>
            <person name="Sheffer M.M."/>
            <person name="Hoppe A."/>
            <person name="Krehenwinkel H."/>
            <person name="Uhl G."/>
            <person name="Kuss A.W."/>
            <person name="Jensen L."/>
            <person name="Jensen C."/>
            <person name="Gillespie R.G."/>
            <person name="Hoff K.J."/>
            <person name="Prost S."/>
        </authorList>
    </citation>
    <scope>NUCLEOTIDE SEQUENCE</scope>
</reference>
<organism evidence="1 2">
    <name type="scientific">Argiope bruennichi</name>
    <name type="common">Wasp spider</name>
    <name type="synonym">Aranea bruennichi</name>
    <dbReference type="NCBI Taxonomy" id="94029"/>
    <lineage>
        <taxon>Eukaryota</taxon>
        <taxon>Metazoa</taxon>
        <taxon>Ecdysozoa</taxon>
        <taxon>Arthropoda</taxon>
        <taxon>Chelicerata</taxon>
        <taxon>Arachnida</taxon>
        <taxon>Araneae</taxon>
        <taxon>Araneomorphae</taxon>
        <taxon>Entelegynae</taxon>
        <taxon>Araneoidea</taxon>
        <taxon>Araneidae</taxon>
        <taxon>Argiope</taxon>
    </lineage>
</organism>
<dbReference type="Proteomes" id="UP000807504">
    <property type="component" value="Unassembled WGS sequence"/>
</dbReference>
<proteinExistence type="predicted"/>
<accession>A0A8T0F0Y6</accession>
<dbReference type="AlphaFoldDB" id="A0A8T0F0Y6"/>
<evidence type="ECO:0000313" key="1">
    <source>
        <dbReference type="EMBL" id="KAF8784132.1"/>
    </source>
</evidence>
<reference evidence="1" key="2">
    <citation type="submission" date="2020-06" db="EMBL/GenBank/DDBJ databases">
        <authorList>
            <person name="Sheffer M."/>
        </authorList>
    </citation>
    <scope>NUCLEOTIDE SEQUENCE</scope>
</reference>
<name>A0A8T0F0Y6_ARGBR</name>
<protein>
    <submittedName>
        <fullName evidence="1">Uncharacterized protein</fullName>
    </submittedName>
</protein>
<gene>
    <name evidence="1" type="ORF">HNY73_011639</name>
</gene>
<comment type="caution">
    <text evidence="1">The sequence shown here is derived from an EMBL/GenBank/DDBJ whole genome shotgun (WGS) entry which is preliminary data.</text>
</comment>
<sequence>MAERSKALRSGRSPLCGRGAFMDGYSVRWRAPERSTGAALRCRLLCERWVDPTPDNICVRIAMAERSKAAEFRFGSPTLLGVGSKSHSGQYLRKNS</sequence>